<dbReference type="PANTHER" id="PTHR38481">
    <property type="entry name" value="HYALURONATE LYASE"/>
    <property type="match status" value="1"/>
</dbReference>
<evidence type="ECO:0000259" key="9">
    <source>
        <dbReference type="Pfam" id="PF08124"/>
    </source>
</evidence>
<dbReference type="GO" id="GO:0016837">
    <property type="term" value="F:carbon-oxygen lyase activity, acting on polysaccharides"/>
    <property type="evidence" value="ECO:0007669"/>
    <property type="project" value="UniProtKB-ARBA"/>
</dbReference>
<dbReference type="Gene3D" id="1.50.10.100">
    <property type="entry name" value="Chondroitin AC/alginate lyase"/>
    <property type="match status" value="1"/>
</dbReference>
<dbReference type="Pfam" id="PF08124">
    <property type="entry name" value="Lyase_8_N"/>
    <property type="match status" value="1"/>
</dbReference>
<dbReference type="AlphaFoldDB" id="A0A6I2MLL6"/>
<evidence type="ECO:0000256" key="7">
    <source>
        <dbReference type="PIRSR" id="PIRSR638970-1"/>
    </source>
</evidence>
<feature type="domain" description="Polysaccharide lyase family 8 central" evidence="8">
    <location>
        <begin position="331"/>
        <end position="564"/>
    </location>
</feature>
<dbReference type="GO" id="GO:0005576">
    <property type="term" value="C:extracellular region"/>
    <property type="evidence" value="ECO:0007669"/>
    <property type="project" value="InterPro"/>
</dbReference>
<dbReference type="InterPro" id="IPR011071">
    <property type="entry name" value="Lyase_8-like_C"/>
</dbReference>
<dbReference type="GO" id="GO:0005975">
    <property type="term" value="P:carbohydrate metabolic process"/>
    <property type="evidence" value="ECO:0007669"/>
    <property type="project" value="InterPro"/>
</dbReference>
<keyword evidence="4" id="KW-0732">Signal</keyword>
<evidence type="ECO:0000259" key="8">
    <source>
        <dbReference type="Pfam" id="PF02278"/>
    </source>
</evidence>
<evidence type="ECO:0008006" key="12">
    <source>
        <dbReference type="Google" id="ProtNLM"/>
    </source>
</evidence>
<dbReference type="InterPro" id="IPR012970">
    <property type="entry name" value="Lyase_8_alpha_N"/>
</dbReference>
<comment type="subunit">
    <text evidence="3">Monomer.</text>
</comment>
<dbReference type="Pfam" id="PF02278">
    <property type="entry name" value="Lyase_8"/>
    <property type="match status" value="1"/>
</dbReference>
<dbReference type="PANTHER" id="PTHR38481:SF1">
    <property type="entry name" value="HYALURONATE LYASE"/>
    <property type="match status" value="1"/>
</dbReference>
<evidence type="ECO:0000256" key="1">
    <source>
        <dbReference type="ARBA" id="ARBA00001913"/>
    </source>
</evidence>
<protein>
    <recommendedName>
        <fullName evidence="12">Chondroitin AC lyase</fullName>
    </recommendedName>
</protein>
<dbReference type="Proteomes" id="UP000443153">
    <property type="component" value="Unassembled WGS sequence"/>
</dbReference>
<feature type="active site" evidence="7">
    <location>
        <position position="230"/>
    </location>
</feature>
<organism evidence="10 11">
    <name type="scientific">Maribacter luteus</name>
    <dbReference type="NCBI Taxonomy" id="2594478"/>
    <lineage>
        <taxon>Bacteria</taxon>
        <taxon>Pseudomonadati</taxon>
        <taxon>Bacteroidota</taxon>
        <taxon>Flavobacteriia</taxon>
        <taxon>Flavobacteriales</taxon>
        <taxon>Flavobacteriaceae</taxon>
        <taxon>Maribacter</taxon>
    </lineage>
</organism>
<dbReference type="InterPro" id="IPR038970">
    <property type="entry name" value="Lyase_8"/>
</dbReference>
<dbReference type="SUPFAM" id="SSF48230">
    <property type="entry name" value="Chondroitin AC/alginate lyase"/>
    <property type="match status" value="1"/>
</dbReference>
<evidence type="ECO:0000256" key="2">
    <source>
        <dbReference type="ARBA" id="ARBA00006699"/>
    </source>
</evidence>
<dbReference type="Gene3D" id="2.70.98.10">
    <property type="match status" value="1"/>
</dbReference>
<reference evidence="10 11" key="1">
    <citation type="submission" date="2019-11" db="EMBL/GenBank/DDBJ databases">
        <title>Maribacter lutea sp. nov., a marine bacterium isolated from intertidal sand.</title>
        <authorList>
            <person name="Liu A."/>
        </authorList>
    </citation>
    <scope>NUCLEOTIDE SEQUENCE [LARGE SCALE GENOMIC DNA]</scope>
    <source>
        <strain evidence="10 11">RZ05</strain>
    </source>
</reference>
<name>A0A6I2MLL6_9FLAO</name>
<evidence type="ECO:0000256" key="6">
    <source>
        <dbReference type="ARBA" id="ARBA00023239"/>
    </source>
</evidence>
<dbReference type="InterPro" id="IPR011013">
    <property type="entry name" value="Gal_mutarotase_sf_dom"/>
</dbReference>
<gene>
    <name evidence="10" type="ORF">GJ691_11015</name>
</gene>
<dbReference type="Gene3D" id="2.60.220.10">
    <property type="entry name" value="Polysaccharide lyase family 8-like, C-terminal"/>
    <property type="match status" value="1"/>
</dbReference>
<dbReference type="OrthoDB" id="6394136at2"/>
<keyword evidence="6" id="KW-0456">Lyase</keyword>
<evidence type="ECO:0000256" key="5">
    <source>
        <dbReference type="ARBA" id="ARBA00022837"/>
    </source>
</evidence>
<dbReference type="EMBL" id="WKJH01000008">
    <property type="protein sequence ID" value="MRX64701.1"/>
    <property type="molecule type" value="Genomic_DNA"/>
</dbReference>
<keyword evidence="5" id="KW-0106">Calcium</keyword>
<accession>A0A6I2MLL6</accession>
<evidence type="ECO:0000313" key="10">
    <source>
        <dbReference type="EMBL" id="MRX64701.1"/>
    </source>
</evidence>
<keyword evidence="11" id="KW-1185">Reference proteome</keyword>
<dbReference type="GO" id="GO:0030246">
    <property type="term" value="F:carbohydrate binding"/>
    <property type="evidence" value="ECO:0007669"/>
    <property type="project" value="InterPro"/>
</dbReference>
<comment type="similarity">
    <text evidence="2">Belongs to the polysaccharide lyase 8 family.</text>
</comment>
<dbReference type="InterPro" id="IPR003159">
    <property type="entry name" value="Lyase_8_central_dom"/>
</dbReference>
<feature type="active site" evidence="7">
    <location>
        <position position="221"/>
    </location>
</feature>
<proteinExistence type="inferred from homology"/>
<dbReference type="InterPro" id="IPR014718">
    <property type="entry name" value="GH-type_carb-bd"/>
</dbReference>
<comment type="caution">
    <text evidence="10">The sequence shown here is derived from an EMBL/GenBank/DDBJ whole genome shotgun (WGS) entry which is preliminary data.</text>
</comment>
<comment type="cofactor">
    <cofactor evidence="1">
        <name>Ca(2+)</name>
        <dbReference type="ChEBI" id="CHEBI:29108"/>
    </cofactor>
</comment>
<feature type="active site" evidence="7">
    <location>
        <position position="284"/>
    </location>
</feature>
<sequence>MDNSSCMKKWILIITMVICHQTIFSNDLDKLKQNVRDFYLLEKVSNAEVAHLLEGMKGDYSFGDIDYDMHRRSNWKPREHLKRLIKLAIAYEDVNSDYYQQDHLAEAIVGGLNYWSYHDFYSDNWWHQEIGVPQSIGPTLIICEKIIPDSTMVRSLKVMDKSKIKMTGQNKIWLSGNVFMRELVRGNRDLMTAAADTIKSVVVPSKPYEEGIQPDYSFHQHGPQPQLGNYGLHFAEDIVKWMFIFDKTGIAFSSEKVDLMRNFMFQAQQKVNYKGKYELLATGRQLFPERVNGEKYRGPMSKYELYKNLERIFNLFDSHENPTGPPKEYVHFRNSDYSLYRTDGFFSPVRMSSQRVIGAEAGNGENLMGYHLGDGTNLIYRKGDEYHEIYPVWNWRKLPGTTTVQDTVPLPVLTWSGYRNGSHFTGGLQSDWGGISAFEYRRDSLKANKSYFFKDNTVYALGSAIGTDRDFEVVTTINQCYKKGPVIINKKKGKITSVWHDSIAYVNLGKQQLKVRQGIQTGNWKKILTWQTDTLISKEVFDLEVDHGIRPKNAKYAYVSIVGVSEKEAEKAIKKELGRILVHSGAVHALSFNQGKNIAISAFEPSEVPIGHKQQLKINSPCLLNLYKLEKGWKIEAVDPTQMLEKLSFGISGKYKVQGSQVSKIDGNVTYFEISLPSENDNKGMKASVILMLE</sequence>
<evidence type="ECO:0000256" key="3">
    <source>
        <dbReference type="ARBA" id="ARBA00011245"/>
    </source>
</evidence>
<evidence type="ECO:0000256" key="4">
    <source>
        <dbReference type="ARBA" id="ARBA00022729"/>
    </source>
</evidence>
<dbReference type="SUPFAM" id="SSF49863">
    <property type="entry name" value="Hyaluronate lyase-like, C-terminal domain"/>
    <property type="match status" value="1"/>
</dbReference>
<evidence type="ECO:0000313" key="11">
    <source>
        <dbReference type="Proteomes" id="UP000443153"/>
    </source>
</evidence>
<dbReference type="InterPro" id="IPR008929">
    <property type="entry name" value="Chondroitin_lyas"/>
</dbReference>
<dbReference type="SUPFAM" id="SSF74650">
    <property type="entry name" value="Galactose mutarotase-like"/>
    <property type="match status" value="1"/>
</dbReference>
<feature type="domain" description="Polysaccharide lyase 8 N-terminal alpha-helical" evidence="9">
    <location>
        <begin position="41"/>
        <end position="285"/>
    </location>
</feature>